<feature type="signal peptide" evidence="6">
    <location>
        <begin position="1"/>
        <end position="17"/>
    </location>
</feature>
<sequence>MKFLFFLLLATLQGAGASKVWLNTINRINGYEGGSVSVQCHYDLYFNTNVKYWCRGKVWRSCKVIQRSHEKQREEDKVSISDDRTRGVFTVTVRRLEKKDADWYWCGIDRAVTDEGIQLNLKVADATAVSTVKPSSNTPSSNSPADMQKQPGSKIVILTATCGVLLILMVTITLCIRKTKSKEGGGKKRGSENNISPSGEQEGDVTYTTVSFQKGKASQGGDRPPCDGVTYASLAF</sequence>
<dbReference type="SUPFAM" id="SSF48726">
    <property type="entry name" value="Immunoglobulin"/>
    <property type="match status" value="1"/>
</dbReference>
<feature type="compositionally biased region" description="Low complexity" evidence="4">
    <location>
        <begin position="130"/>
        <end position="143"/>
    </location>
</feature>
<dbReference type="EMBL" id="JAGXEW010000003">
    <property type="protein sequence ID" value="KAK1173889.1"/>
    <property type="molecule type" value="Genomic_DNA"/>
</dbReference>
<reference evidence="8" key="1">
    <citation type="submission" date="2022-02" db="EMBL/GenBank/DDBJ databases">
        <title>Atlantic sturgeon de novo genome assembly.</title>
        <authorList>
            <person name="Stock M."/>
            <person name="Klopp C."/>
            <person name="Guiguen Y."/>
            <person name="Cabau C."/>
            <person name="Parinello H."/>
            <person name="Santidrian Yebra-Pimentel E."/>
            <person name="Kuhl H."/>
            <person name="Dirks R.P."/>
            <person name="Guessner J."/>
            <person name="Wuertz S."/>
            <person name="Du K."/>
            <person name="Schartl M."/>
        </authorList>
    </citation>
    <scope>NUCLEOTIDE SEQUENCE</scope>
    <source>
        <strain evidence="8">STURGEONOMICS-FGT-2020</strain>
        <tissue evidence="8">Whole blood</tissue>
    </source>
</reference>
<dbReference type="GO" id="GO:0004888">
    <property type="term" value="F:transmembrane signaling receptor activity"/>
    <property type="evidence" value="ECO:0007669"/>
    <property type="project" value="TreeGrafter"/>
</dbReference>
<keyword evidence="3 5" id="KW-0472">Membrane</keyword>
<keyword evidence="5" id="KW-1133">Transmembrane helix</keyword>
<organism evidence="8 9">
    <name type="scientific">Acipenser oxyrinchus oxyrinchus</name>
    <dbReference type="NCBI Taxonomy" id="40147"/>
    <lineage>
        <taxon>Eukaryota</taxon>
        <taxon>Metazoa</taxon>
        <taxon>Chordata</taxon>
        <taxon>Craniata</taxon>
        <taxon>Vertebrata</taxon>
        <taxon>Euteleostomi</taxon>
        <taxon>Actinopterygii</taxon>
        <taxon>Chondrostei</taxon>
        <taxon>Acipenseriformes</taxon>
        <taxon>Acipenseridae</taxon>
        <taxon>Acipenser</taxon>
    </lineage>
</organism>
<accession>A0AAD8GGP8</accession>
<evidence type="ECO:0000256" key="1">
    <source>
        <dbReference type="ARBA" id="ARBA00004370"/>
    </source>
</evidence>
<feature type="region of interest" description="Disordered" evidence="4">
    <location>
        <begin position="181"/>
        <end position="226"/>
    </location>
</feature>
<dbReference type="InterPro" id="IPR013106">
    <property type="entry name" value="Ig_V-set"/>
</dbReference>
<feature type="chain" id="PRO_5041931996" evidence="6">
    <location>
        <begin position="18"/>
        <end position="236"/>
    </location>
</feature>
<keyword evidence="6" id="KW-0732">Signal</keyword>
<dbReference type="PANTHER" id="PTHR11860:SF111">
    <property type="entry name" value="IMMUNOGLOBULIN SUBTYPE DOMAIN-CONTAINING PROTEIN"/>
    <property type="match status" value="1"/>
</dbReference>
<evidence type="ECO:0000259" key="7">
    <source>
        <dbReference type="Pfam" id="PF07686"/>
    </source>
</evidence>
<evidence type="ECO:0000256" key="4">
    <source>
        <dbReference type="SAM" id="MobiDB-lite"/>
    </source>
</evidence>
<dbReference type="Gene3D" id="2.60.40.10">
    <property type="entry name" value="Immunoglobulins"/>
    <property type="match status" value="1"/>
</dbReference>
<evidence type="ECO:0000256" key="6">
    <source>
        <dbReference type="SAM" id="SignalP"/>
    </source>
</evidence>
<gene>
    <name evidence="8" type="primary">Cd300ld3</name>
    <name evidence="8" type="ORF">AOXY_G4122</name>
</gene>
<evidence type="ECO:0000313" key="9">
    <source>
        <dbReference type="Proteomes" id="UP001230051"/>
    </source>
</evidence>
<keyword evidence="2 5" id="KW-0812">Transmembrane</keyword>
<evidence type="ECO:0000256" key="5">
    <source>
        <dbReference type="SAM" id="Phobius"/>
    </source>
</evidence>
<feature type="region of interest" description="Disordered" evidence="4">
    <location>
        <begin position="130"/>
        <end position="149"/>
    </location>
</feature>
<evidence type="ECO:0000256" key="3">
    <source>
        <dbReference type="ARBA" id="ARBA00023136"/>
    </source>
</evidence>
<comment type="subcellular location">
    <subcellularLocation>
        <location evidence="1">Membrane</location>
    </subcellularLocation>
</comment>
<evidence type="ECO:0000256" key="2">
    <source>
        <dbReference type="ARBA" id="ARBA00022692"/>
    </source>
</evidence>
<dbReference type="AlphaFoldDB" id="A0AAD8GGP8"/>
<dbReference type="Pfam" id="PF07686">
    <property type="entry name" value="V-set"/>
    <property type="match status" value="1"/>
</dbReference>
<dbReference type="InterPro" id="IPR036179">
    <property type="entry name" value="Ig-like_dom_sf"/>
</dbReference>
<dbReference type="PANTHER" id="PTHR11860">
    <property type="entry name" value="POLYMERIC-IMMUNOGLOBULIN RECEPTOR"/>
    <property type="match status" value="1"/>
</dbReference>
<dbReference type="InterPro" id="IPR013783">
    <property type="entry name" value="Ig-like_fold"/>
</dbReference>
<feature type="transmembrane region" description="Helical" evidence="5">
    <location>
        <begin position="155"/>
        <end position="176"/>
    </location>
</feature>
<comment type="caution">
    <text evidence="8">The sequence shown here is derived from an EMBL/GenBank/DDBJ whole genome shotgun (WGS) entry which is preliminary data.</text>
</comment>
<dbReference type="GO" id="GO:0005886">
    <property type="term" value="C:plasma membrane"/>
    <property type="evidence" value="ECO:0007669"/>
    <property type="project" value="TreeGrafter"/>
</dbReference>
<evidence type="ECO:0000313" key="8">
    <source>
        <dbReference type="EMBL" id="KAK1173889.1"/>
    </source>
</evidence>
<dbReference type="CDD" id="cd05716">
    <property type="entry name" value="IgV_pIgR_like"/>
    <property type="match status" value="1"/>
</dbReference>
<name>A0AAD8GGP8_ACIOX</name>
<feature type="domain" description="Immunoglobulin V-set" evidence="7">
    <location>
        <begin position="28"/>
        <end position="123"/>
    </location>
</feature>
<dbReference type="Proteomes" id="UP001230051">
    <property type="component" value="Unassembled WGS sequence"/>
</dbReference>
<protein>
    <submittedName>
        <fullName evidence="8">CMRF35-like molecule 3</fullName>
    </submittedName>
</protein>
<dbReference type="InterPro" id="IPR050671">
    <property type="entry name" value="CD300_family_receptors"/>
</dbReference>
<proteinExistence type="predicted"/>
<keyword evidence="9" id="KW-1185">Reference proteome</keyword>
<feature type="compositionally biased region" description="Basic and acidic residues" evidence="4">
    <location>
        <begin position="181"/>
        <end position="191"/>
    </location>
</feature>